<keyword evidence="1" id="KW-0812">Transmembrane</keyword>
<keyword evidence="1" id="KW-1133">Transmembrane helix</keyword>
<dbReference type="AlphaFoldDB" id="A0A380KE77"/>
<feature type="transmembrane region" description="Helical" evidence="1">
    <location>
        <begin position="59"/>
        <end position="80"/>
    </location>
</feature>
<proteinExistence type="predicted"/>
<keyword evidence="3" id="KW-1185">Reference proteome</keyword>
<gene>
    <name evidence="2" type="ORF">NCTC12224_02358</name>
</gene>
<accession>A0A380KE77</accession>
<evidence type="ECO:0000313" key="3">
    <source>
        <dbReference type="Proteomes" id="UP000254924"/>
    </source>
</evidence>
<organism evidence="2 3">
    <name type="scientific">Streptococcus hyointestinalis</name>
    <dbReference type="NCBI Taxonomy" id="1337"/>
    <lineage>
        <taxon>Bacteria</taxon>
        <taxon>Bacillati</taxon>
        <taxon>Bacillota</taxon>
        <taxon>Bacilli</taxon>
        <taxon>Lactobacillales</taxon>
        <taxon>Streptococcaceae</taxon>
        <taxon>Streptococcus</taxon>
    </lineage>
</organism>
<dbReference type="OrthoDB" id="2237160at2"/>
<sequence length="81" mass="9180">MDMREWAKEFEVVNGRKANSDEFLAAKQQGFPSLMSDEKDELPKDQINPTSEKLSWLQIAARVIVVLVVAVFGYLVGYLFA</sequence>
<keyword evidence="1" id="KW-0472">Membrane</keyword>
<evidence type="ECO:0000256" key="1">
    <source>
        <dbReference type="SAM" id="Phobius"/>
    </source>
</evidence>
<dbReference type="EMBL" id="UHFN01000007">
    <property type="protein sequence ID" value="SUN63281.1"/>
    <property type="molecule type" value="Genomic_DNA"/>
</dbReference>
<reference evidence="2 3" key="1">
    <citation type="submission" date="2018-06" db="EMBL/GenBank/DDBJ databases">
        <authorList>
            <consortium name="Pathogen Informatics"/>
            <person name="Doyle S."/>
        </authorList>
    </citation>
    <scope>NUCLEOTIDE SEQUENCE [LARGE SCALE GENOMIC DNA]</scope>
    <source>
        <strain evidence="2 3">NCTC12224</strain>
    </source>
</reference>
<evidence type="ECO:0000313" key="2">
    <source>
        <dbReference type="EMBL" id="SUN63281.1"/>
    </source>
</evidence>
<dbReference type="Proteomes" id="UP000254924">
    <property type="component" value="Unassembled WGS sequence"/>
</dbReference>
<protein>
    <submittedName>
        <fullName evidence="2">Uncharacterized protein</fullName>
    </submittedName>
</protein>
<name>A0A380KE77_9STRE</name>